<dbReference type="PANTHER" id="PTHR12161:SF44">
    <property type="entry name" value="REGULATOR OF VPS4 ACTIVITY IN THE MVB PATHWAY PROTEIN"/>
    <property type="match status" value="1"/>
</dbReference>
<feature type="compositionally biased region" description="Basic and acidic residues" evidence="2">
    <location>
        <begin position="552"/>
        <end position="563"/>
    </location>
</feature>
<dbReference type="FunFam" id="1.20.1260.60:FF:000002">
    <property type="entry name" value="Vacuolar protein sorting-associated protein IST1"/>
    <property type="match status" value="1"/>
</dbReference>
<evidence type="ECO:0000313" key="3">
    <source>
        <dbReference type="EMBL" id="KAK3022236.1"/>
    </source>
</evidence>
<feature type="region of interest" description="Disordered" evidence="2">
    <location>
        <begin position="328"/>
        <end position="348"/>
    </location>
</feature>
<protein>
    <recommendedName>
        <fullName evidence="5">IST1-like protein</fullName>
    </recommendedName>
</protein>
<sequence>FDPFVPALTLAALELRSESRQVFGRKMRMEREATIESSDSDEMPNEEPSSSNGSWIRLYKRCLPNESCNPTKALQVLNMLELIFGWRKASKCKKLIRRVQCRLKLQKNKRCSIVRQLRDDIAQLIKHGHHEIAFNRVYIRVLWQAEQLFKDESIVSVYDLLDHFCEFIIINLSYIRRHKDCPYDINEAVSSLIFASARCGDLPELRVIRKLFGERYGQRLAMISLELLPGNLVNRQISENLSIKSVQEDEKYRLVNEIARTSFQTGPLALEFSSEVQQQLVFHFIRSSLFFLLAFLSEDTKTILIVQSFIQLKVEDWSPNATHYATVESKEGGLDAGAESSSESSSHIPEELVYLDDIEEFQSPMIKDGNFQDQRLFIFKSSAIPMTEKFEVGHNDTFGSRTYRKSVKTRGKKSRKRTYSWENTTVKDVEYVIYYGELHETLPNQSCKSHNRRKHQKRMQIEESRKSYCAREILVEPCSLEHPCYVCINDAKVESATRCQKRGITSFDQLPNHVLKDENVQHGGYSFQCACHEDPKDKTQRPYVRAMTMPPERPKDDQSDDILRSNSFPFKQPGHLSNAASSSPHVHPKLPDYDELAAKFMALKTAYLQTKHN</sequence>
<proteinExistence type="inferred from homology"/>
<feature type="region of interest" description="Disordered" evidence="2">
    <location>
        <begin position="548"/>
        <end position="587"/>
    </location>
</feature>
<dbReference type="Pfam" id="PF03398">
    <property type="entry name" value="Ist1"/>
    <property type="match status" value="1"/>
</dbReference>
<evidence type="ECO:0000256" key="1">
    <source>
        <dbReference type="ARBA" id="ARBA00005536"/>
    </source>
</evidence>
<dbReference type="Proteomes" id="UP001188597">
    <property type="component" value="Unassembled WGS sequence"/>
</dbReference>
<evidence type="ECO:0000313" key="4">
    <source>
        <dbReference type="Proteomes" id="UP001188597"/>
    </source>
</evidence>
<dbReference type="AlphaFoldDB" id="A0AA88W6Y9"/>
<organism evidence="3 4">
    <name type="scientific">Escallonia herrerae</name>
    <dbReference type="NCBI Taxonomy" id="1293975"/>
    <lineage>
        <taxon>Eukaryota</taxon>
        <taxon>Viridiplantae</taxon>
        <taxon>Streptophyta</taxon>
        <taxon>Embryophyta</taxon>
        <taxon>Tracheophyta</taxon>
        <taxon>Spermatophyta</taxon>
        <taxon>Magnoliopsida</taxon>
        <taxon>eudicotyledons</taxon>
        <taxon>Gunneridae</taxon>
        <taxon>Pentapetalae</taxon>
        <taxon>asterids</taxon>
        <taxon>campanulids</taxon>
        <taxon>Escalloniales</taxon>
        <taxon>Escalloniaceae</taxon>
        <taxon>Escallonia</taxon>
    </lineage>
</organism>
<dbReference type="EMBL" id="JAVXUP010000723">
    <property type="protein sequence ID" value="KAK3022236.1"/>
    <property type="molecule type" value="Genomic_DNA"/>
</dbReference>
<dbReference type="InterPro" id="IPR005061">
    <property type="entry name" value="Ist1"/>
</dbReference>
<dbReference type="Gene3D" id="1.20.1260.60">
    <property type="entry name" value="Vacuolar protein sorting-associated protein Ist1"/>
    <property type="match status" value="1"/>
</dbReference>
<reference evidence="3" key="1">
    <citation type="submission" date="2022-12" db="EMBL/GenBank/DDBJ databases">
        <title>Draft genome assemblies for two species of Escallonia (Escalloniales).</title>
        <authorList>
            <person name="Chanderbali A."/>
            <person name="Dervinis C."/>
            <person name="Anghel I."/>
            <person name="Soltis D."/>
            <person name="Soltis P."/>
            <person name="Zapata F."/>
        </authorList>
    </citation>
    <scope>NUCLEOTIDE SEQUENCE</scope>
    <source>
        <strain evidence="3">UCBG64.0493</strain>
        <tissue evidence="3">Leaf</tissue>
    </source>
</reference>
<name>A0AA88W6Y9_9ASTE</name>
<evidence type="ECO:0008006" key="5">
    <source>
        <dbReference type="Google" id="ProtNLM"/>
    </source>
</evidence>
<dbReference type="PANTHER" id="PTHR12161">
    <property type="entry name" value="IST1 FAMILY MEMBER"/>
    <property type="match status" value="1"/>
</dbReference>
<feature type="region of interest" description="Disordered" evidence="2">
    <location>
        <begin position="31"/>
        <end position="53"/>
    </location>
</feature>
<gene>
    <name evidence="3" type="ORF">RJ639_046024</name>
</gene>
<keyword evidence="4" id="KW-1185">Reference proteome</keyword>
<feature type="non-terminal residue" evidence="3">
    <location>
        <position position="1"/>
    </location>
</feature>
<dbReference type="InterPro" id="IPR042277">
    <property type="entry name" value="IST1-like"/>
</dbReference>
<evidence type="ECO:0000256" key="2">
    <source>
        <dbReference type="SAM" id="MobiDB-lite"/>
    </source>
</evidence>
<dbReference type="GO" id="GO:0015031">
    <property type="term" value="P:protein transport"/>
    <property type="evidence" value="ECO:0007669"/>
    <property type="project" value="InterPro"/>
</dbReference>
<comment type="similarity">
    <text evidence="1">Belongs to the IST1 family.</text>
</comment>
<comment type="caution">
    <text evidence="3">The sequence shown here is derived from an EMBL/GenBank/DDBJ whole genome shotgun (WGS) entry which is preliminary data.</text>
</comment>
<accession>A0AA88W6Y9</accession>